<organism evidence="3 4">
    <name type="scientific">Monilinia vaccinii-corymbosi</name>
    <dbReference type="NCBI Taxonomy" id="61207"/>
    <lineage>
        <taxon>Eukaryota</taxon>
        <taxon>Fungi</taxon>
        <taxon>Dikarya</taxon>
        <taxon>Ascomycota</taxon>
        <taxon>Pezizomycotina</taxon>
        <taxon>Leotiomycetes</taxon>
        <taxon>Helotiales</taxon>
        <taxon>Sclerotiniaceae</taxon>
        <taxon>Monilinia</taxon>
    </lineage>
</organism>
<dbReference type="EMBL" id="CP063405">
    <property type="protein sequence ID" value="QSZ29053.1"/>
    <property type="molecule type" value="Genomic_DNA"/>
</dbReference>
<reference evidence="3" key="1">
    <citation type="submission" date="2020-10" db="EMBL/GenBank/DDBJ databases">
        <title>Genome Sequence of Monilinia vaccinii-corymbosi Sheds Light on Mummy Berry Disease Infection of Blueberry and Mating Type.</title>
        <authorList>
            <person name="Yow A.G."/>
            <person name="Zhang Y."/>
            <person name="Bansal K."/>
            <person name="Eacker S.M."/>
            <person name="Sullivan S."/>
            <person name="Liachko I."/>
            <person name="Cubeta M.A."/>
            <person name="Rollins J.A."/>
            <person name="Ashrafi H."/>
        </authorList>
    </citation>
    <scope>NUCLEOTIDE SEQUENCE</scope>
    <source>
        <strain evidence="3">RL-1</strain>
    </source>
</reference>
<dbReference type="Pfam" id="PF05192">
    <property type="entry name" value="MutS_III"/>
    <property type="match status" value="1"/>
</dbReference>
<gene>
    <name evidence="3" type="ORF">DSL72_003563</name>
</gene>
<dbReference type="InterPro" id="IPR045076">
    <property type="entry name" value="MutS"/>
</dbReference>
<feature type="domain" description="DNA mismatch repair protein MutS core" evidence="2">
    <location>
        <begin position="211"/>
        <end position="355"/>
    </location>
</feature>
<dbReference type="GO" id="GO:0030983">
    <property type="term" value="F:mismatched DNA binding"/>
    <property type="evidence" value="ECO:0007669"/>
    <property type="project" value="InterPro"/>
</dbReference>
<dbReference type="OrthoDB" id="29596at2759"/>
<name>A0A8A3NUC0_9HELO</name>
<dbReference type="GO" id="GO:0140664">
    <property type="term" value="F:ATP-dependent DNA damage sensor activity"/>
    <property type="evidence" value="ECO:0007669"/>
    <property type="project" value="InterPro"/>
</dbReference>
<dbReference type="Proteomes" id="UP000672032">
    <property type="component" value="Chromosome 1"/>
</dbReference>
<evidence type="ECO:0000256" key="1">
    <source>
        <dbReference type="ARBA" id="ARBA00006271"/>
    </source>
</evidence>
<evidence type="ECO:0000259" key="2">
    <source>
        <dbReference type="Pfam" id="PF05192"/>
    </source>
</evidence>
<dbReference type="PANTHER" id="PTHR11361">
    <property type="entry name" value="DNA MISMATCH REPAIR PROTEIN MUTS FAMILY MEMBER"/>
    <property type="match status" value="1"/>
</dbReference>
<evidence type="ECO:0000313" key="3">
    <source>
        <dbReference type="EMBL" id="QSZ29053.1"/>
    </source>
</evidence>
<dbReference type="GO" id="GO:0006298">
    <property type="term" value="P:mismatch repair"/>
    <property type="evidence" value="ECO:0007669"/>
    <property type="project" value="InterPro"/>
</dbReference>
<accession>A0A8A3NUC0</accession>
<dbReference type="Gene3D" id="1.10.1420.10">
    <property type="match status" value="1"/>
</dbReference>
<protein>
    <recommendedName>
        <fullName evidence="2">DNA mismatch repair protein MutS core domain-containing protein</fullName>
    </recommendedName>
</protein>
<dbReference type="PANTHER" id="PTHR11361:SF20">
    <property type="entry name" value="MUTS PROTEIN HOMOLOG 5"/>
    <property type="match status" value="1"/>
</dbReference>
<dbReference type="AlphaFoldDB" id="A0A8A3NUC0"/>
<dbReference type="InterPro" id="IPR007696">
    <property type="entry name" value="DNA_mismatch_repair_MutS_core"/>
</dbReference>
<keyword evidence="4" id="KW-1185">Reference proteome</keyword>
<dbReference type="InterPro" id="IPR036187">
    <property type="entry name" value="DNA_mismatch_repair_MutS_sf"/>
</dbReference>
<evidence type="ECO:0000313" key="4">
    <source>
        <dbReference type="Proteomes" id="UP000672032"/>
    </source>
</evidence>
<dbReference type="GO" id="GO:0051026">
    <property type="term" value="P:chiasma assembly"/>
    <property type="evidence" value="ECO:0007669"/>
    <property type="project" value="TreeGrafter"/>
</dbReference>
<dbReference type="GO" id="GO:0005634">
    <property type="term" value="C:nucleus"/>
    <property type="evidence" value="ECO:0007669"/>
    <property type="project" value="TreeGrafter"/>
</dbReference>
<dbReference type="GO" id="GO:0005524">
    <property type="term" value="F:ATP binding"/>
    <property type="evidence" value="ECO:0007669"/>
    <property type="project" value="InterPro"/>
</dbReference>
<sequence length="366" mass="40342">MNEVVMAIELKERGTIGCAYYIAREERLCMTADISMAALDTIDTLKIHVQPTVILISTRCEETLEDHLQKDAKGIDRGDANEIFGSYVLDSRPAAEFYYEAAKNKLASLDIEGARGAGMVLATPGDDFTGDRNHDQAELSGAGRQGRLIRLAGWIDLDSRLSIGCAGAVLSYLGRRRSVDYLPNDEAALIAFRIRTIEMSSLTDMMFVNADTLSSLQIIQSESHPNSHMQGPNKSTSGSKESLSVFGLFYHLAGTPQGRQKLRKMFLRPSIDISVIEERLWTIGTFLIPENQPSLQDIRKSLKSVKDIRTVVIHLQKGASGRSVKPTAVKKGVWGSIISFSFHSLKILQALRELAGKKTMIAGKVR</sequence>
<proteinExistence type="inferred from homology"/>
<comment type="similarity">
    <text evidence="1">Belongs to the DNA mismatch repair MutS family.</text>
</comment>
<dbReference type="SUPFAM" id="SSF48334">
    <property type="entry name" value="DNA repair protein MutS, domain III"/>
    <property type="match status" value="1"/>
</dbReference>